<gene>
    <name evidence="1" type="ORF">AOQ84DRAFT_420895</name>
</gene>
<reference evidence="1 2" key="1">
    <citation type="journal article" date="2016" name="Nat. Commun.">
        <title>Ectomycorrhizal ecology is imprinted in the genome of the dominant symbiotic fungus Cenococcum geophilum.</title>
        <authorList>
            <consortium name="DOE Joint Genome Institute"/>
            <person name="Peter M."/>
            <person name="Kohler A."/>
            <person name="Ohm R.A."/>
            <person name="Kuo A."/>
            <person name="Krutzmann J."/>
            <person name="Morin E."/>
            <person name="Arend M."/>
            <person name="Barry K.W."/>
            <person name="Binder M."/>
            <person name="Choi C."/>
            <person name="Clum A."/>
            <person name="Copeland A."/>
            <person name="Grisel N."/>
            <person name="Haridas S."/>
            <person name="Kipfer T."/>
            <person name="LaButti K."/>
            <person name="Lindquist E."/>
            <person name="Lipzen A."/>
            <person name="Maire R."/>
            <person name="Meier B."/>
            <person name="Mihaltcheva S."/>
            <person name="Molinier V."/>
            <person name="Murat C."/>
            <person name="Poggeler S."/>
            <person name="Quandt C.A."/>
            <person name="Sperisen C."/>
            <person name="Tritt A."/>
            <person name="Tisserant E."/>
            <person name="Crous P.W."/>
            <person name="Henrissat B."/>
            <person name="Nehls U."/>
            <person name="Egli S."/>
            <person name="Spatafora J.W."/>
            <person name="Grigoriev I.V."/>
            <person name="Martin F.M."/>
        </authorList>
    </citation>
    <scope>NUCLEOTIDE SEQUENCE [LARGE SCALE GENOMIC DNA]</scope>
    <source>
        <strain evidence="1 2">CBS 207.34</strain>
    </source>
</reference>
<dbReference type="AlphaFoldDB" id="A0A8E2JZL7"/>
<dbReference type="EMBL" id="KV748500">
    <property type="protein sequence ID" value="OCL14972.1"/>
    <property type="molecule type" value="Genomic_DNA"/>
</dbReference>
<proteinExistence type="predicted"/>
<keyword evidence="2" id="KW-1185">Reference proteome</keyword>
<dbReference type="Proteomes" id="UP000250140">
    <property type="component" value="Unassembled WGS sequence"/>
</dbReference>
<evidence type="ECO:0000313" key="1">
    <source>
        <dbReference type="EMBL" id="OCL14972.1"/>
    </source>
</evidence>
<protein>
    <submittedName>
        <fullName evidence="1">Uncharacterized protein</fullName>
    </submittedName>
</protein>
<organism evidence="1 2">
    <name type="scientific">Glonium stellatum</name>
    <dbReference type="NCBI Taxonomy" id="574774"/>
    <lineage>
        <taxon>Eukaryota</taxon>
        <taxon>Fungi</taxon>
        <taxon>Dikarya</taxon>
        <taxon>Ascomycota</taxon>
        <taxon>Pezizomycotina</taxon>
        <taxon>Dothideomycetes</taxon>
        <taxon>Pleosporomycetidae</taxon>
        <taxon>Gloniales</taxon>
        <taxon>Gloniaceae</taxon>
        <taxon>Glonium</taxon>
    </lineage>
</organism>
<evidence type="ECO:0000313" key="2">
    <source>
        <dbReference type="Proteomes" id="UP000250140"/>
    </source>
</evidence>
<accession>A0A8E2JZL7</accession>
<sequence length="177" mass="19548">MAGMELLCSAPSPKRGAVAKPKRMDKDWSKVKKLQGYRTRVLKDIRRAWYARSTYDVRATYRNGDWVCLVFGGGGGGAHPNHETEAHKISESPIGGCQLGSSAQGPAVFGVPSDPKCICKALKDQISCFKPSQSSTLRLNLESRGLRVLQKRLLGFVQHSPWPRSTRYVDDENSRSG</sequence>
<name>A0A8E2JZL7_9PEZI</name>